<dbReference type="OMA" id="ASDISDW"/>
<feature type="region of interest" description="Disordered" evidence="1">
    <location>
        <begin position="1"/>
        <end position="24"/>
    </location>
</feature>
<dbReference type="Gene3D" id="3.60.60.10">
    <property type="entry name" value="Penicillin V Acylase, Chain A"/>
    <property type="match status" value="1"/>
</dbReference>
<evidence type="ECO:0000256" key="1">
    <source>
        <dbReference type="SAM" id="MobiDB-lite"/>
    </source>
</evidence>
<dbReference type="Pfam" id="PF03417">
    <property type="entry name" value="AAT"/>
    <property type="match status" value="1"/>
</dbReference>
<evidence type="ECO:0000259" key="2">
    <source>
        <dbReference type="Pfam" id="PF03417"/>
    </source>
</evidence>
<feature type="domain" description="Peptidase C45 hydrolase" evidence="2">
    <location>
        <begin position="161"/>
        <end position="387"/>
    </location>
</feature>
<dbReference type="OrthoDB" id="189997at2759"/>
<sequence>MFPLSEPTRANDRRDNRAPQPRKATLEMEKTSIANVANIPPSSASDISDWGRSVSEEAGPRSLLEHTIGFQHGIQGAPLVISNRAFYKSFFSSKASMEWPAVQQTALKFLPILIRDWPHYVEEMQGVADGAKIPFEDVLAVNVRTEISFGAFNDGCTSLSWTSDSASILAQNWDWEYAQQANLVHLNIHQSEKPSIEMITEAGIIGKIGMNSAGVGVCLNALKAKGCNFDKLPVHLALRAALDSTSCLMAVATLEKAGVAAAGHILIADAKGGLGLECSSVDIVRLEMEQGVVTHSNHFIAPHAEGVNEVVMISDTTDRLARIRKLIKINESGGPKVEVVERMLEDEEGSPNSICRSSAGDWLVQTLFSIVMDLGERRGHVRVGKPNQPVEVFDIQPV</sequence>
<organism evidence="3 4">
    <name type="scientific">Scytalidium lignicola</name>
    <name type="common">Hyphomycete</name>
    <dbReference type="NCBI Taxonomy" id="5539"/>
    <lineage>
        <taxon>Eukaryota</taxon>
        <taxon>Fungi</taxon>
        <taxon>Dikarya</taxon>
        <taxon>Ascomycota</taxon>
        <taxon>Pezizomycotina</taxon>
        <taxon>Leotiomycetes</taxon>
        <taxon>Leotiomycetes incertae sedis</taxon>
        <taxon>Scytalidium</taxon>
    </lineage>
</organism>
<dbReference type="EMBL" id="NCSJ02000211">
    <property type="protein sequence ID" value="RFU27348.1"/>
    <property type="molecule type" value="Genomic_DNA"/>
</dbReference>
<name>A0A3E2H1Q9_SCYLI</name>
<protein>
    <recommendedName>
        <fullName evidence="2">Peptidase C45 hydrolase domain-containing protein</fullName>
    </recommendedName>
</protein>
<dbReference type="NCBIfam" id="NF040521">
    <property type="entry name" value="C45_proenzyme"/>
    <property type="match status" value="1"/>
</dbReference>
<feature type="non-terminal residue" evidence="3">
    <location>
        <position position="1"/>
    </location>
</feature>
<dbReference type="STRING" id="5539.A0A3E2H1Q9"/>
<dbReference type="InterPro" id="IPR047801">
    <property type="entry name" value="Peptidase_C45"/>
</dbReference>
<keyword evidence="4" id="KW-1185">Reference proteome</keyword>
<dbReference type="InterPro" id="IPR047794">
    <property type="entry name" value="C45_proenzyme-like"/>
</dbReference>
<reference evidence="3 4" key="1">
    <citation type="submission" date="2018-05" db="EMBL/GenBank/DDBJ databases">
        <title>Draft genome sequence of Scytalidium lignicola DSM 105466, a ubiquitous saprotrophic fungus.</title>
        <authorList>
            <person name="Buettner E."/>
            <person name="Gebauer A.M."/>
            <person name="Hofrichter M."/>
            <person name="Liers C."/>
            <person name="Kellner H."/>
        </authorList>
    </citation>
    <scope>NUCLEOTIDE SEQUENCE [LARGE SCALE GENOMIC DNA]</scope>
    <source>
        <strain evidence="3 4">DSM 105466</strain>
    </source>
</reference>
<dbReference type="Gene3D" id="1.10.10.2120">
    <property type="match status" value="1"/>
</dbReference>
<gene>
    <name evidence="3" type="ORF">B7463_g9006</name>
</gene>
<evidence type="ECO:0000313" key="4">
    <source>
        <dbReference type="Proteomes" id="UP000258309"/>
    </source>
</evidence>
<accession>A0A3E2H1Q9</accession>
<dbReference type="Proteomes" id="UP000258309">
    <property type="component" value="Unassembled WGS sequence"/>
</dbReference>
<feature type="non-terminal residue" evidence="3">
    <location>
        <position position="398"/>
    </location>
</feature>
<evidence type="ECO:0000313" key="3">
    <source>
        <dbReference type="EMBL" id="RFU27348.1"/>
    </source>
</evidence>
<dbReference type="PANTHER" id="PTHR34180:SF1">
    <property type="entry name" value="BETA-ALANYL-DOPAMINE_CARCININE HYDROLASE"/>
    <property type="match status" value="1"/>
</dbReference>
<comment type="caution">
    <text evidence="3">The sequence shown here is derived from an EMBL/GenBank/DDBJ whole genome shotgun (WGS) entry which is preliminary data.</text>
</comment>
<dbReference type="InterPro" id="IPR005079">
    <property type="entry name" value="Peptidase_C45_hydrolase"/>
</dbReference>
<dbReference type="AlphaFoldDB" id="A0A3E2H1Q9"/>
<dbReference type="PANTHER" id="PTHR34180">
    <property type="entry name" value="PEPTIDASE C45"/>
    <property type="match status" value="1"/>
</dbReference>
<proteinExistence type="predicted"/>